<proteinExistence type="predicted"/>
<comment type="function">
    <text evidence="1">Catalyzes the hydroxylation of the N(6)-(4-aminobutyl)-L-lysine intermediate produced by deoxyhypusine synthase/DHPS on a critical lysine of the eukaryotic translation initiation factor 5A/eIF-5A. This is the second step of the post-translational modification of that lysine into an unusual amino acid residue named hypusine. Hypusination is unique to mature eIF-5A factor and is essential for its function.</text>
</comment>
<dbReference type="PANTHER" id="PTHR12697">
    <property type="entry name" value="PBS LYASE HEAT-LIKE PROTEIN"/>
    <property type="match status" value="1"/>
</dbReference>
<accession>A0A813FBP2</accession>
<dbReference type="Gene3D" id="1.25.10.10">
    <property type="entry name" value="Leucine-rich Repeat Variant"/>
    <property type="match status" value="2"/>
</dbReference>
<dbReference type="InterPro" id="IPR016024">
    <property type="entry name" value="ARM-type_fold"/>
</dbReference>
<dbReference type="InterPro" id="IPR004155">
    <property type="entry name" value="PBS_lyase_HEAT"/>
</dbReference>
<dbReference type="SMART" id="SM00567">
    <property type="entry name" value="EZ_HEAT"/>
    <property type="match status" value="3"/>
</dbReference>
<evidence type="ECO:0008006" key="5">
    <source>
        <dbReference type="Google" id="ProtNLM"/>
    </source>
</evidence>
<gene>
    <name evidence="3" type="ORF">PGLA1383_LOCUS28806</name>
</gene>
<dbReference type="InterPro" id="IPR021133">
    <property type="entry name" value="HEAT_type_2"/>
</dbReference>
<sequence length="230" mass="24060">MEPEGLAALAAQLEGDWEARRKALEKLGRLQGARGQARAVALAVSHLTDEDCLVRRAAVSAGVRLVAPLPDPDNEGRFLEASDGEREGAASLLQQVLPMLEDQDDGVRRVALGAVGELACSGDSDLLGMLRKHLGDFDDDVRAAAAAAVGRLALRGDTQSLDAVMPLLEDDDESVRKAAVRAVARIARPSDEAAIAKLTQVARGDEDDDVRRKAASARAGLLAAAAAGQS</sequence>
<dbReference type="Proteomes" id="UP000654075">
    <property type="component" value="Unassembled WGS sequence"/>
</dbReference>
<dbReference type="AlphaFoldDB" id="A0A813FBP2"/>
<evidence type="ECO:0000313" key="4">
    <source>
        <dbReference type="Proteomes" id="UP000654075"/>
    </source>
</evidence>
<dbReference type="PROSITE" id="PS50077">
    <property type="entry name" value="HEAT_REPEAT"/>
    <property type="match status" value="1"/>
</dbReference>
<evidence type="ECO:0000256" key="2">
    <source>
        <dbReference type="PROSITE-ProRule" id="PRU00103"/>
    </source>
</evidence>
<reference evidence="3" key="1">
    <citation type="submission" date="2021-02" db="EMBL/GenBank/DDBJ databases">
        <authorList>
            <person name="Dougan E. K."/>
            <person name="Rhodes N."/>
            <person name="Thang M."/>
            <person name="Chan C."/>
        </authorList>
    </citation>
    <scope>NUCLEOTIDE SEQUENCE</scope>
</reference>
<keyword evidence="4" id="KW-1185">Reference proteome</keyword>
<dbReference type="SUPFAM" id="SSF48371">
    <property type="entry name" value="ARM repeat"/>
    <property type="match status" value="1"/>
</dbReference>
<dbReference type="OMA" id="QLEGDWE"/>
<dbReference type="PANTHER" id="PTHR12697:SF5">
    <property type="entry name" value="DEOXYHYPUSINE HYDROXYLASE"/>
    <property type="match status" value="1"/>
</dbReference>
<dbReference type="GO" id="GO:0016491">
    <property type="term" value="F:oxidoreductase activity"/>
    <property type="evidence" value="ECO:0007669"/>
    <property type="project" value="TreeGrafter"/>
</dbReference>
<feature type="repeat" description="HEAT" evidence="2">
    <location>
        <begin position="160"/>
        <end position="198"/>
    </location>
</feature>
<evidence type="ECO:0000313" key="3">
    <source>
        <dbReference type="EMBL" id="CAE8610993.1"/>
    </source>
</evidence>
<dbReference type="Pfam" id="PF13646">
    <property type="entry name" value="HEAT_2"/>
    <property type="match status" value="1"/>
</dbReference>
<dbReference type="EMBL" id="CAJNNV010024873">
    <property type="protein sequence ID" value="CAE8610993.1"/>
    <property type="molecule type" value="Genomic_DNA"/>
</dbReference>
<organism evidence="3 4">
    <name type="scientific">Polarella glacialis</name>
    <name type="common">Dinoflagellate</name>
    <dbReference type="NCBI Taxonomy" id="89957"/>
    <lineage>
        <taxon>Eukaryota</taxon>
        <taxon>Sar</taxon>
        <taxon>Alveolata</taxon>
        <taxon>Dinophyceae</taxon>
        <taxon>Suessiales</taxon>
        <taxon>Suessiaceae</taxon>
        <taxon>Polarella</taxon>
    </lineage>
</organism>
<dbReference type="InterPro" id="IPR011989">
    <property type="entry name" value="ARM-like"/>
</dbReference>
<protein>
    <recommendedName>
        <fullName evidence="5">HEAT repeat domain-containing protein</fullName>
    </recommendedName>
</protein>
<name>A0A813FBP2_POLGL</name>
<evidence type="ECO:0000256" key="1">
    <source>
        <dbReference type="ARBA" id="ARBA00045876"/>
    </source>
</evidence>
<comment type="caution">
    <text evidence="3">The sequence shown here is derived from an EMBL/GenBank/DDBJ whole genome shotgun (WGS) entry which is preliminary data.</text>
</comment>